<evidence type="ECO:0000313" key="3">
    <source>
        <dbReference type="Proteomes" id="UP000267606"/>
    </source>
</evidence>
<reference evidence="4" key="1">
    <citation type="submission" date="2016-06" db="UniProtKB">
        <authorList>
            <consortium name="WormBaseParasite"/>
        </authorList>
    </citation>
    <scope>IDENTIFICATION</scope>
</reference>
<dbReference type="EMBL" id="UZAJ01041359">
    <property type="protein sequence ID" value="VDP19596.1"/>
    <property type="molecule type" value="Genomic_DNA"/>
</dbReference>
<name>A0A183I5A9_9BILA</name>
<gene>
    <name evidence="2" type="ORF">OFLC_LOCUS14921</name>
</gene>
<feature type="compositionally biased region" description="Low complexity" evidence="1">
    <location>
        <begin position="42"/>
        <end position="60"/>
    </location>
</feature>
<feature type="compositionally biased region" description="Polar residues" evidence="1">
    <location>
        <begin position="253"/>
        <end position="268"/>
    </location>
</feature>
<reference evidence="2 3" key="2">
    <citation type="submission" date="2018-11" db="EMBL/GenBank/DDBJ databases">
        <authorList>
            <consortium name="Pathogen Informatics"/>
        </authorList>
    </citation>
    <scope>NUCLEOTIDE SEQUENCE [LARGE SCALE GENOMIC DNA]</scope>
</reference>
<feature type="region of interest" description="Disordered" evidence="1">
    <location>
        <begin position="29"/>
        <end position="62"/>
    </location>
</feature>
<proteinExistence type="predicted"/>
<protein>
    <submittedName>
        <fullName evidence="4">RGS domain-containing protein</fullName>
    </submittedName>
</protein>
<keyword evidence="3" id="KW-1185">Reference proteome</keyword>
<dbReference type="AlphaFoldDB" id="A0A183I5A9"/>
<feature type="region of interest" description="Disordered" evidence="1">
    <location>
        <begin position="253"/>
        <end position="276"/>
    </location>
</feature>
<dbReference type="Proteomes" id="UP000267606">
    <property type="component" value="Unassembled WGS sequence"/>
</dbReference>
<evidence type="ECO:0000256" key="1">
    <source>
        <dbReference type="SAM" id="MobiDB-lite"/>
    </source>
</evidence>
<accession>A0A183I5A9</accession>
<dbReference type="STRING" id="387005.A0A183I5A9"/>
<dbReference type="WBParaSite" id="OFLC_0001493201-mRNA-1">
    <property type="protein sequence ID" value="OFLC_0001493201-mRNA-1"/>
    <property type="gene ID" value="OFLC_0001493201"/>
</dbReference>
<feature type="region of interest" description="Disordered" evidence="1">
    <location>
        <begin position="1"/>
        <end position="20"/>
    </location>
</feature>
<organism evidence="4">
    <name type="scientific">Onchocerca flexuosa</name>
    <dbReference type="NCBI Taxonomy" id="387005"/>
    <lineage>
        <taxon>Eukaryota</taxon>
        <taxon>Metazoa</taxon>
        <taxon>Ecdysozoa</taxon>
        <taxon>Nematoda</taxon>
        <taxon>Chromadorea</taxon>
        <taxon>Rhabditida</taxon>
        <taxon>Spirurina</taxon>
        <taxon>Spiruromorpha</taxon>
        <taxon>Filarioidea</taxon>
        <taxon>Onchocercidae</taxon>
        <taxon>Onchocerca</taxon>
    </lineage>
</organism>
<evidence type="ECO:0000313" key="2">
    <source>
        <dbReference type="EMBL" id="VDP19596.1"/>
    </source>
</evidence>
<evidence type="ECO:0000313" key="4">
    <source>
        <dbReference type="WBParaSite" id="OFLC_0001493201-mRNA-1"/>
    </source>
</evidence>
<sequence>MSIVVQGEAPEPKKFRSSLPTQVIVEKPTFTYQSSGSPLDDAANGGQSPAGPSSARSSSSTCCIKEERERDDLCTNANSNSLLYPRNGQSLVDAFSTAMIFQATNAYMKKNNFPVPPGPPIPGAIAAASSPAAALFGEDDWSWHRNPAAAIRSVTQLSSCNNRMKTSVNSCSNGSGNILRNRAHDGCPSRNSFSSVRHHSAPVSTIVATSGKQSTHSVSSILDVLNARASVAALASGNGHLLQNPIAAIFNNPEQDNGNSAGDINNTQNASGNSSSIKNNNSLADVLTANLLMAASSSATANAAAIGRKWNREDRKQKEMEVKLALMLSASQLPVNIIENSFFREFMEYVQPRFSMPHDINYIEEIISTEHSRMIMNLKNQLTTAKKVAIMIDVLKLNTSTSAAAPPASIVDK</sequence>